<keyword evidence="2" id="KW-1185">Reference proteome</keyword>
<dbReference type="Gene3D" id="2.40.128.640">
    <property type="match status" value="1"/>
</dbReference>
<protein>
    <recommendedName>
        <fullName evidence="3">Lipoprotein</fullName>
    </recommendedName>
</protein>
<dbReference type="PROSITE" id="PS51257">
    <property type="entry name" value="PROKAR_LIPOPROTEIN"/>
    <property type="match status" value="1"/>
</dbReference>
<dbReference type="EMBL" id="WXXV01000014">
    <property type="protein sequence ID" value="MBE7695793.1"/>
    <property type="molecule type" value="Genomic_DNA"/>
</dbReference>
<name>A0AAP1RH35_9FLAO</name>
<dbReference type="Pfam" id="PF04170">
    <property type="entry name" value="NlpE"/>
    <property type="match status" value="1"/>
</dbReference>
<dbReference type="InterPro" id="IPR007298">
    <property type="entry name" value="Cu-R_lipoprotein_NlpE"/>
</dbReference>
<dbReference type="AlphaFoldDB" id="A0AAP1RH35"/>
<dbReference type="Proteomes" id="UP000806077">
    <property type="component" value="Unassembled WGS sequence"/>
</dbReference>
<evidence type="ECO:0000313" key="1">
    <source>
        <dbReference type="EMBL" id="MBE7695793.1"/>
    </source>
</evidence>
<accession>A0AAP1RH35</accession>
<organism evidence="1 2">
    <name type="scientific">Tenacibaculum finnmarkense genomovar finnmarkense</name>
    <dbReference type="NCBI Taxonomy" id="1458503"/>
    <lineage>
        <taxon>Bacteria</taxon>
        <taxon>Pseudomonadati</taxon>
        <taxon>Bacteroidota</taxon>
        <taxon>Flavobacteriia</taxon>
        <taxon>Flavobacteriales</taxon>
        <taxon>Flavobacteriaceae</taxon>
        <taxon>Tenacibaculum</taxon>
        <taxon>Tenacibaculum finnmarkense</taxon>
    </lineage>
</organism>
<reference evidence="1 2" key="1">
    <citation type="journal article" date="2020" name="Int. J. Syst. Evol. Microbiol.">
        <title>Tenacibaculum piscium sp. nov., isolated from skin ulcers of sea-farmed fish, and description of Tenacibaculum finnmarkense sp. nov. with subdivision into genomovars finnmarkense and ulcerans.</title>
        <authorList>
            <person name="Olsen A.B."/>
            <person name="Spilsberg B."/>
            <person name="Nilsen H.K."/>
            <person name="Lagesen K."/>
            <person name="Gulla S."/>
            <person name="Avendano-Herrera R."/>
            <person name="Irgang R."/>
            <person name="Duchaud E."/>
            <person name="Colquhoun D.J."/>
        </authorList>
    </citation>
    <scope>NUCLEOTIDE SEQUENCE [LARGE SCALE GENOMIC DNA]</scope>
    <source>
        <strain evidence="1 2">TNO037</strain>
    </source>
</reference>
<evidence type="ECO:0008006" key="3">
    <source>
        <dbReference type="Google" id="ProtNLM"/>
    </source>
</evidence>
<sequence>MKKIHILALSIAIALFGCKNNEHKNNPENTVKKEDVKEVVKTVDSHTSEISLDWNGTYHSFFPCASCPGILTTVKLNNDKTFEKSDLYLGTENGYFDSKGTFSFTKDGGKIILKSEKASENQTTLYAVKENKLILLDKDGQETASEFAEMYTLKKASNNPIDFSNKVIKGFLTFGHEVSSFRPCDAENSYWITDPSNKLRALYYKEIGNQKTPYTPVMAELTVKNIGKATEGFAEQYESVLETVAIKSVAAITPENYCK</sequence>
<evidence type="ECO:0000313" key="2">
    <source>
        <dbReference type="Proteomes" id="UP000806077"/>
    </source>
</evidence>
<gene>
    <name evidence="1" type="ORF">F7645_10225</name>
</gene>
<proteinExistence type="predicted"/>
<comment type="caution">
    <text evidence="1">The sequence shown here is derived from an EMBL/GenBank/DDBJ whole genome shotgun (WGS) entry which is preliminary data.</text>
</comment>
<dbReference type="RefSeq" id="WP_101955785.1">
    <property type="nucleotide sequence ID" value="NZ_JAJHTB010000004.1"/>
</dbReference>